<accession>Q233R9</accession>
<dbReference type="AlphaFoldDB" id="Q233R9"/>
<name>Q233R9_TETTS</name>
<dbReference type="KEGG" id="tet:TTHERM_00808040"/>
<dbReference type="RefSeq" id="XP_001012005.1">
    <property type="nucleotide sequence ID" value="XM_001012005.1"/>
</dbReference>
<evidence type="ECO:0000313" key="1">
    <source>
        <dbReference type="EMBL" id="EAR91760.1"/>
    </source>
</evidence>
<keyword evidence="2" id="KW-1185">Reference proteome</keyword>
<dbReference type="EMBL" id="GG662769">
    <property type="protein sequence ID" value="EAR91760.1"/>
    <property type="molecule type" value="Genomic_DNA"/>
</dbReference>
<gene>
    <name evidence="1" type="ORF">TTHERM_00808040</name>
</gene>
<proteinExistence type="predicted"/>
<dbReference type="InParanoid" id="Q233R9"/>
<organism evidence="1 2">
    <name type="scientific">Tetrahymena thermophila (strain SB210)</name>
    <dbReference type="NCBI Taxonomy" id="312017"/>
    <lineage>
        <taxon>Eukaryota</taxon>
        <taxon>Sar</taxon>
        <taxon>Alveolata</taxon>
        <taxon>Ciliophora</taxon>
        <taxon>Intramacronucleata</taxon>
        <taxon>Oligohymenophorea</taxon>
        <taxon>Hymenostomatida</taxon>
        <taxon>Tetrahymenina</taxon>
        <taxon>Tetrahymenidae</taxon>
        <taxon>Tetrahymena</taxon>
    </lineage>
</organism>
<protein>
    <submittedName>
        <fullName evidence="1">Uncharacterized protein</fullName>
    </submittedName>
</protein>
<dbReference type="Proteomes" id="UP000009168">
    <property type="component" value="Unassembled WGS sequence"/>
</dbReference>
<dbReference type="HOGENOM" id="CLU_3110622_0_0_1"/>
<reference evidence="2" key="1">
    <citation type="journal article" date="2006" name="PLoS Biol.">
        <title>Macronuclear genome sequence of the ciliate Tetrahymena thermophila, a model eukaryote.</title>
        <authorList>
            <person name="Eisen J.A."/>
            <person name="Coyne R.S."/>
            <person name="Wu M."/>
            <person name="Wu D."/>
            <person name="Thiagarajan M."/>
            <person name="Wortman J.R."/>
            <person name="Badger J.H."/>
            <person name="Ren Q."/>
            <person name="Amedeo P."/>
            <person name="Jones K.M."/>
            <person name="Tallon L.J."/>
            <person name="Delcher A.L."/>
            <person name="Salzberg S.L."/>
            <person name="Silva J.C."/>
            <person name="Haas B.J."/>
            <person name="Majoros W.H."/>
            <person name="Farzad M."/>
            <person name="Carlton J.M."/>
            <person name="Smith R.K. Jr."/>
            <person name="Garg J."/>
            <person name="Pearlman R.E."/>
            <person name="Karrer K.M."/>
            <person name="Sun L."/>
            <person name="Manning G."/>
            <person name="Elde N.C."/>
            <person name="Turkewitz A.P."/>
            <person name="Asai D.J."/>
            <person name="Wilkes D.E."/>
            <person name="Wang Y."/>
            <person name="Cai H."/>
            <person name="Collins K."/>
            <person name="Stewart B.A."/>
            <person name="Lee S.R."/>
            <person name="Wilamowska K."/>
            <person name="Weinberg Z."/>
            <person name="Ruzzo W.L."/>
            <person name="Wloga D."/>
            <person name="Gaertig J."/>
            <person name="Frankel J."/>
            <person name="Tsao C.-C."/>
            <person name="Gorovsky M.A."/>
            <person name="Keeling P.J."/>
            <person name="Waller R.F."/>
            <person name="Patron N.J."/>
            <person name="Cherry J.M."/>
            <person name="Stover N.A."/>
            <person name="Krieger C.J."/>
            <person name="del Toro C."/>
            <person name="Ryder H.F."/>
            <person name="Williamson S.C."/>
            <person name="Barbeau R.A."/>
            <person name="Hamilton E.P."/>
            <person name="Orias E."/>
        </authorList>
    </citation>
    <scope>NUCLEOTIDE SEQUENCE [LARGE SCALE GENOMIC DNA]</scope>
    <source>
        <strain evidence="2">SB210</strain>
    </source>
</reference>
<dbReference type="GeneID" id="7829650"/>
<evidence type="ECO:0000313" key="2">
    <source>
        <dbReference type="Proteomes" id="UP000009168"/>
    </source>
</evidence>
<sequence length="51" mass="6118">MNKNNGIKMQKKVCFVSFQKYFMSLSYFECFLSTSSESMKLNIFELNQKFK</sequence>